<accession>X1I5G9</accession>
<feature type="non-terminal residue" evidence="3">
    <location>
        <position position="67"/>
    </location>
</feature>
<protein>
    <recommendedName>
        <fullName evidence="2">Core-binding (CB) domain-containing protein</fullName>
    </recommendedName>
</protein>
<dbReference type="SUPFAM" id="SSF47823">
    <property type="entry name" value="lambda integrase-like, N-terminal domain"/>
    <property type="match status" value="1"/>
</dbReference>
<dbReference type="InterPro" id="IPR044068">
    <property type="entry name" value="CB"/>
</dbReference>
<evidence type="ECO:0000259" key="2">
    <source>
        <dbReference type="PROSITE" id="PS51900"/>
    </source>
</evidence>
<evidence type="ECO:0000313" key="3">
    <source>
        <dbReference type="EMBL" id="GAH61349.1"/>
    </source>
</evidence>
<evidence type="ECO:0000256" key="1">
    <source>
        <dbReference type="ARBA" id="ARBA00023125"/>
    </source>
</evidence>
<reference evidence="3" key="1">
    <citation type="journal article" date="2014" name="Front. Microbiol.">
        <title>High frequency of phylogenetically diverse reductive dehalogenase-homologous genes in deep subseafloor sedimentary metagenomes.</title>
        <authorList>
            <person name="Kawai M."/>
            <person name="Futagami T."/>
            <person name="Toyoda A."/>
            <person name="Takaki Y."/>
            <person name="Nishi S."/>
            <person name="Hori S."/>
            <person name="Arai W."/>
            <person name="Tsubouchi T."/>
            <person name="Morono Y."/>
            <person name="Uchiyama I."/>
            <person name="Ito T."/>
            <person name="Fujiyama A."/>
            <person name="Inagaki F."/>
            <person name="Takami H."/>
        </authorList>
    </citation>
    <scope>NUCLEOTIDE SEQUENCE</scope>
    <source>
        <strain evidence="3">Expedition CK06-06</strain>
    </source>
</reference>
<keyword evidence="1" id="KW-0238">DNA-binding</keyword>
<comment type="caution">
    <text evidence="3">The sequence shown here is derived from an EMBL/GenBank/DDBJ whole genome shotgun (WGS) entry which is preliminary data.</text>
</comment>
<organism evidence="3">
    <name type="scientific">marine sediment metagenome</name>
    <dbReference type="NCBI Taxonomy" id="412755"/>
    <lineage>
        <taxon>unclassified sequences</taxon>
        <taxon>metagenomes</taxon>
        <taxon>ecological metagenomes</taxon>
    </lineage>
</organism>
<dbReference type="InterPro" id="IPR004107">
    <property type="entry name" value="Integrase_SAM-like_N"/>
</dbReference>
<dbReference type="Gene3D" id="1.10.150.130">
    <property type="match status" value="1"/>
</dbReference>
<dbReference type="AlphaFoldDB" id="X1I5G9"/>
<feature type="domain" description="Core-binding (CB)" evidence="2">
    <location>
        <begin position="1"/>
        <end position="67"/>
    </location>
</feature>
<dbReference type="InterPro" id="IPR010998">
    <property type="entry name" value="Integrase_recombinase_N"/>
</dbReference>
<dbReference type="PROSITE" id="PS51900">
    <property type="entry name" value="CB"/>
    <property type="match status" value="1"/>
</dbReference>
<dbReference type="EMBL" id="BARU01016519">
    <property type="protein sequence ID" value="GAH61349.1"/>
    <property type="molecule type" value="Genomic_DNA"/>
</dbReference>
<dbReference type="GO" id="GO:0015074">
    <property type="term" value="P:DNA integration"/>
    <property type="evidence" value="ECO:0007669"/>
    <property type="project" value="InterPro"/>
</dbReference>
<name>X1I5G9_9ZZZZ</name>
<proteinExistence type="predicted"/>
<sequence length="67" mass="8007">MEQERGFAPSTIERWSDYVRQFLNWYEDKKREICEIEISDVDSFLATRGRKNWCRVTMANCAVSLRA</sequence>
<dbReference type="Pfam" id="PF13495">
    <property type="entry name" value="Phage_int_SAM_4"/>
    <property type="match status" value="1"/>
</dbReference>
<gene>
    <name evidence="3" type="ORF">S03H2_27446</name>
</gene>
<dbReference type="GO" id="GO:0003677">
    <property type="term" value="F:DNA binding"/>
    <property type="evidence" value="ECO:0007669"/>
    <property type="project" value="UniProtKB-KW"/>
</dbReference>